<gene>
    <name evidence="9" type="ORF">E3J59_01170</name>
</gene>
<feature type="transmembrane region" description="Helical" evidence="7">
    <location>
        <begin position="26"/>
        <end position="46"/>
    </location>
</feature>
<dbReference type="PROSITE" id="PS50928">
    <property type="entry name" value="ABC_TM1"/>
    <property type="match status" value="1"/>
</dbReference>
<comment type="subcellular location">
    <subcellularLocation>
        <location evidence="1 7">Cell membrane</location>
        <topology evidence="1 7">Multi-pass membrane protein</topology>
    </subcellularLocation>
</comment>
<dbReference type="SUPFAM" id="SSF161098">
    <property type="entry name" value="MetI-like"/>
    <property type="match status" value="1"/>
</dbReference>
<keyword evidence="3" id="KW-1003">Cell membrane</keyword>
<evidence type="ECO:0000256" key="5">
    <source>
        <dbReference type="ARBA" id="ARBA00022989"/>
    </source>
</evidence>
<dbReference type="SUPFAM" id="SSF160964">
    <property type="entry name" value="MalF N-terminal region-like"/>
    <property type="match status" value="1"/>
</dbReference>
<dbReference type="Gene3D" id="1.10.3720.10">
    <property type="entry name" value="MetI-like"/>
    <property type="match status" value="1"/>
</dbReference>
<dbReference type="InterPro" id="IPR000515">
    <property type="entry name" value="MetI-like"/>
</dbReference>
<evidence type="ECO:0000256" key="1">
    <source>
        <dbReference type="ARBA" id="ARBA00004651"/>
    </source>
</evidence>
<proteinExistence type="inferred from homology"/>
<evidence type="ECO:0000256" key="2">
    <source>
        <dbReference type="ARBA" id="ARBA00022448"/>
    </source>
</evidence>
<evidence type="ECO:0000256" key="7">
    <source>
        <dbReference type="RuleBase" id="RU363032"/>
    </source>
</evidence>
<evidence type="ECO:0000256" key="4">
    <source>
        <dbReference type="ARBA" id="ARBA00022692"/>
    </source>
</evidence>
<dbReference type="CDD" id="cd06261">
    <property type="entry name" value="TM_PBP2"/>
    <property type="match status" value="1"/>
</dbReference>
<name>A0A523UZZ4_UNCAE</name>
<reference evidence="9 10" key="1">
    <citation type="submission" date="2019-03" db="EMBL/GenBank/DDBJ databases">
        <title>Metabolic potential of uncultured bacteria and archaea associated with petroleum seepage in deep-sea sediments.</title>
        <authorList>
            <person name="Dong X."/>
            <person name="Hubert C."/>
        </authorList>
    </citation>
    <scope>NUCLEOTIDE SEQUENCE [LARGE SCALE GENOMIC DNA]</scope>
    <source>
        <strain evidence="9">E29_bin78</strain>
    </source>
</reference>
<keyword evidence="4 7" id="KW-0812">Transmembrane</keyword>
<dbReference type="Proteomes" id="UP000320679">
    <property type="component" value="Unassembled WGS sequence"/>
</dbReference>
<protein>
    <submittedName>
        <fullName evidence="9">Sugar ABC transporter permease</fullName>
    </submittedName>
</protein>
<dbReference type="EMBL" id="SOJK01000054">
    <property type="protein sequence ID" value="TET48087.1"/>
    <property type="molecule type" value="Genomic_DNA"/>
</dbReference>
<evidence type="ECO:0000259" key="8">
    <source>
        <dbReference type="PROSITE" id="PS50928"/>
    </source>
</evidence>
<keyword evidence="5 7" id="KW-1133">Transmembrane helix</keyword>
<dbReference type="AlphaFoldDB" id="A0A523UZZ4"/>
<dbReference type="Pfam" id="PF00528">
    <property type="entry name" value="BPD_transp_1"/>
    <property type="match status" value="1"/>
</dbReference>
<evidence type="ECO:0000256" key="6">
    <source>
        <dbReference type="ARBA" id="ARBA00023136"/>
    </source>
</evidence>
<comment type="similarity">
    <text evidence="7">Belongs to the binding-protein-dependent transport system permease family.</text>
</comment>
<feature type="transmembrane region" description="Helical" evidence="7">
    <location>
        <begin position="175"/>
        <end position="199"/>
    </location>
</feature>
<feature type="transmembrane region" description="Helical" evidence="7">
    <location>
        <begin position="282"/>
        <end position="306"/>
    </location>
</feature>
<dbReference type="PANTHER" id="PTHR43005:SF1">
    <property type="entry name" value="SPERMIDINE_PUTRESCINE TRANSPORT SYSTEM PERMEASE PROTEIN"/>
    <property type="match status" value="1"/>
</dbReference>
<keyword evidence="6 7" id="KW-0472">Membrane</keyword>
<evidence type="ECO:0000256" key="3">
    <source>
        <dbReference type="ARBA" id="ARBA00022475"/>
    </source>
</evidence>
<feature type="domain" description="ABC transmembrane type-1" evidence="8">
    <location>
        <begin position="88"/>
        <end position="301"/>
    </location>
</feature>
<dbReference type="GO" id="GO:0005886">
    <property type="term" value="C:plasma membrane"/>
    <property type="evidence" value="ECO:0007669"/>
    <property type="project" value="UniProtKB-SubCell"/>
</dbReference>
<comment type="caution">
    <text evidence="9">The sequence shown here is derived from an EMBL/GenBank/DDBJ whole genome shotgun (WGS) entry which is preliminary data.</text>
</comment>
<evidence type="ECO:0000313" key="10">
    <source>
        <dbReference type="Proteomes" id="UP000320679"/>
    </source>
</evidence>
<feature type="transmembrane region" description="Helical" evidence="7">
    <location>
        <begin position="87"/>
        <end position="113"/>
    </location>
</feature>
<evidence type="ECO:0000313" key="9">
    <source>
        <dbReference type="EMBL" id="TET48087.1"/>
    </source>
</evidence>
<feature type="transmembrane region" description="Helical" evidence="7">
    <location>
        <begin position="125"/>
        <end position="146"/>
    </location>
</feature>
<feature type="transmembrane region" description="Helical" evidence="7">
    <location>
        <begin position="220"/>
        <end position="239"/>
    </location>
</feature>
<sequence length="311" mass="35441">MPILKNQQREECVGKYKRMKKIPTEFWMVLPALIVLVVITVFPFIYTVQLSFKHYPYIQVQSHIRRVEWVGLDNWIRMLTDPKVGRYWIVTLKYVLGALSCEIALGIAAALLLNRIRIFQDLLTTLSLSPMFFAPVLVGLLGRYMLHDSYGVYSYFAHQLGLFENISIFGDGRTALLALIALDIWEWTPLVTIIVLAGLKSLPREPFEAVSIDGANAWQRLWYLTLPMLKPVLLVALIIRTMDILRYFVKFLITTRGGPADATKIVAIAVYDQAFQAWRMGYAATLTLSMLIVTIVLGIVFVRFFAGMGQE</sequence>
<dbReference type="InterPro" id="IPR035906">
    <property type="entry name" value="MetI-like_sf"/>
</dbReference>
<keyword evidence="2 7" id="KW-0813">Transport</keyword>
<dbReference type="PANTHER" id="PTHR43005">
    <property type="entry name" value="BLR7065 PROTEIN"/>
    <property type="match status" value="1"/>
</dbReference>
<dbReference type="GO" id="GO:0055085">
    <property type="term" value="P:transmembrane transport"/>
    <property type="evidence" value="ECO:0007669"/>
    <property type="project" value="InterPro"/>
</dbReference>
<accession>A0A523UZZ4</accession>
<organism evidence="9 10">
    <name type="scientific">Aerophobetes bacterium</name>
    <dbReference type="NCBI Taxonomy" id="2030807"/>
    <lineage>
        <taxon>Bacteria</taxon>
        <taxon>Candidatus Aerophobota</taxon>
    </lineage>
</organism>